<dbReference type="PROSITE" id="PS50850">
    <property type="entry name" value="MFS"/>
    <property type="match status" value="1"/>
</dbReference>
<feature type="transmembrane region" description="Helical" evidence="7">
    <location>
        <begin position="66"/>
        <end position="85"/>
    </location>
</feature>
<dbReference type="InterPro" id="IPR036259">
    <property type="entry name" value="MFS_trans_sf"/>
</dbReference>
<dbReference type="InterPro" id="IPR011701">
    <property type="entry name" value="MFS"/>
</dbReference>
<keyword evidence="3" id="KW-1003">Cell membrane</keyword>
<dbReference type="PANTHER" id="PTHR23501:SF197">
    <property type="entry name" value="COMD"/>
    <property type="match status" value="1"/>
</dbReference>
<feature type="transmembrane region" description="Helical" evidence="7">
    <location>
        <begin position="237"/>
        <end position="258"/>
    </location>
</feature>
<keyword evidence="4 7" id="KW-0812">Transmembrane</keyword>
<reference evidence="9 10" key="1">
    <citation type="submission" date="2022-12" db="EMBL/GenBank/DDBJ databases">
        <title>Genome Sequence of Deinococcus aquaticus Type Strain PB314.</title>
        <authorList>
            <person name="Albert C."/>
            <person name="Hill J."/>
            <person name="Boren L."/>
            <person name="Scholz-Ng S."/>
            <person name="Fatema N."/>
            <person name="Grosso R."/>
            <person name="Soboslay E."/>
            <person name="Tuohy J."/>
        </authorList>
    </citation>
    <scope>NUCLEOTIDE SEQUENCE [LARGE SCALE GENOMIC DNA]</scope>
    <source>
        <strain evidence="9 10">PB-314</strain>
    </source>
</reference>
<evidence type="ECO:0000256" key="1">
    <source>
        <dbReference type="ARBA" id="ARBA00004651"/>
    </source>
</evidence>
<dbReference type="Gene3D" id="1.20.1720.10">
    <property type="entry name" value="Multidrug resistance protein D"/>
    <property type="match status" value="1"/>
</dbReference>
<dbReference type="Pfam" id="PF07690">
    <property type="entry name" value="MFS_1"/>
    <property type="match status" value="1"/>
</dbReference>
<evidence type="ECO:0000256" key="7">
    <source>
        <dbReference type="SAM" id="Phobius"/>
    </source>
</evidence>
<keyword evidence="10" id="KW-1185">Reference proteome</keyword>
<feature type="transmembrane region" description="Helical" evidence="7">
    <location>
        <begin position="31"/>
        <end position="54"/>
    </location>
</feature>
<name>A0ABY7V202_9DEIO</name>
<evidence type="ECO:0000256" key="6">
    <source>
        <dbReference type="ARBA" id="ARBA00023136"/>
    </source>
</evidence>
<dbReference type="InterPro" id="IPR020846">
    <property type="entry name" value="MFS_dom"/>
</dbReference>
<evidence type="ECO:0000313" key="10">
    <source>
        <dbReference type="Proteomes" id="UP001217044"/>
    </source>
</evidence>
<dbReference type="NCBIfam" id="TIGR00711">
    <property type="entry name" value="efflux_EmrB"/>
    <property type="match status" value="1"/>
</dbReference>
<feature type="domain" description="Major facilitator superfamily (MFS) profile" evidence="8">
    <location>
        <begin position="32"/>
        <end position="520"/>
    </location>
</feature>
<feature type="transmembrane region" description="Helical" evidence="7">
    <location>
        <begin position="207"/>
        <end position="225"/>
    </location>
</feature>
<evidence type="ECO:0000256" key="3">
    <source>
        <dbReference type="ARBA" id="ARBA00022475"/>
    </source>
</evidence>
<organism evidence="9 10">
    <name type="scientific">Deinococcus aquaticus</name>
    <dbReference type="NCBI Taxonomy" id="328692"/>
    <lineage>
        <taxon>Bacteria</taxon>
        <taxon>Thermotogati</taxon>
        <taxon>Deinococcota</taxon>
        <taxon>Deinococci</taxon>
        <taxon>Deinococcales</taxon>
        <taxon>Deinococcaceae</taxon>
        <taxon>Deinococcus</taxon>
    </lineage>
</organism>
<dbReference type="CDD" id="cd17502">
    <property type="entry name" value="MFS_Azr1_MDR_like"/>
    <property type="match status" value="1"/>
</dbReference>
<evidence type="ECO:0000259" key="8">
    <source>
        <dbReference type="PROSITE" id="PS50850"/>
    </source>
</evidence>
<feature type="transmembrane region" description="Helical" evidence="7">
    <location>
        <begin position="659"/>
        <end position="677"/>
    </location>
</feature>
<proteinExistence type="predicted"/>
<dbReference type="SUPFAM" id="SSF103473">
    <property type="entry name" value="MFS general substrate transporter"/>
    <property type="match status" value="1"/>
</dbReference>
<comment type="subcellular location">
    <subcellularLocation>
        <location evidence="1">Cell membrane</location>
        <topology evidence="1">Multi-pass membrane protein</topology>
    </subcellularLocation>
</comment>
<keyword evidence="5 7" id="KW-1133">Transmembrane helix</keyword>
<dbReference type="PANTHER" id="PTHR23501">
    <property type="entry name" value="MAJOR FACILITATOR SUPERFAMILY"/>
    <property type="match status" value="1"/>
</dbReference>
<protein>
    <submittedName>
        <fullName evidence="9">MDR family MFS transporter</fullName>
    </submittedName>
</protein>
<feature type="transmembrane region" description="Helical" evidence="7">
    <location>
        <begin position="308"/>
        <end position="331"/>
    </location>
</feature>
<keyword evidence="2" id="KW-0813">Transport</keyword>
<feature type="transmembrane region" description="Helical" evidence="7">
    <location>
        <begin position="399"/>
        <end position="422"/>
    </location>
</feature>
<feature type="transmembrane region" description="Helical" evidence="7">
    <location>
        <begin position="132"/>
        <end position="153"/>
    </location>
</feature>
<feature type="transmembrane region" description="Helical" evidence="7">
    <location>
        <begin position="97"/>
        <end position="120"/>
    </location>
</feature>
<evidence type="ECO:0000256" key="5">
    <source>
        <dbReference type="ARBA" id="ARBA00022989"/>
    </source>
</evidence>
<feature type="transmembrane region" description="Helical" evidence="7">
    <location>
        <begin position="270"/>
        <end position="287"/>
    </location>
</feature>
<feature type="transmembrane region" description="Helical" evidence="7">
    <location>
        <begin position="372"/>
        <end position="393"/>
    </location>
</feature>
<accession>A0ABY7V202</accession>
<evidence type="ECO:0000313" key="9">
    <source>
        <dbReference type="EMBL" id="WDA59202.1"/>
    </source>
</evidence>
<keyword evidence="6 7" id="KW-0472">Membrane</keyword>
<sequence length="696" mass="72519">MTTATPSGQEASLVAPAPFTGFDIQPAQRNVILGALLVVMLLTALDQTIVSTAMPKIIAQLDGLSLYTWVTTAYLLTSTVMVPIYGKLSDMFGRKPILLIGVSIFLLGSALCGLSGEAFLGNLFGGGMTQLVVFRALQGLGGAAIMSTTFAVIADIIPPLERGKFTGLFGAVFGLSSVVGPLVGGFLTDHGTATLLGHTIEGWRWVFYVNLPLGLISLALVTRFMPLLRMGNGTGKIDFLGAALIVATTVPLLLALTWGGSTYAWDSARILGLFALSAASLIAFLITETRVKDPILPLTLFKNRVFSVSNVASFIINMAFLGVMMFLPLFMQTVLGISATNSGFTLLPLMAGLIVSSIVSGQLVARLGKYRPVMIGGGVILLIGAFSLTSVGVDTTQFGIVWRMVILGLGLGPAQSLFTLAIQNAVPREQTGVATSASQFFRQMGSTIGLAIFGTVLTTTLSTELPKYLPQIPGMAAQKVDLGSLQGAGLGGSTGIADQITAALEKQNTIIEAALRGNTAAATQALQNTTLPAQLKGVIARGGLPTQTRTAVEAQAAQIIAALTTGNAQTLNTVAQSLPEPLKTQLAGLPASVIGTPAAAALATQIRAGLEAQIPALTEQAVTTTMTQVKATTATAAKELTAKIEQGTRLGFSASVRHLFWVSFWIIALGLIITAFVPEVPMREQPKGETPATPAH</sequence>
<evidence type="ECO:0000256" key="4">
    <source>
        <dbReference type="ARBA" id="ARBA00022692"/>
    </source>
</evidence>
<dbReference type="EMBL" id="CP115165">
    <property type="protein sequence ID" value="WDA59202.1"/>
    <property type="molecule type" value="Genomic_DNA"/>
</dbReference>
<dbReference type="InterPro" id="IPR004638">
    <property type="entry name" value="EmrB-like"/>
</dbReference>
<feature type="transmembrane region" description="Helical" evidence="7">
    <location>
        <begin position="165"/>
        <end position="187"/>
    </location>
</feature>
<dbReference type="RefSeq" id="WP_273989570.1">
    <property type="nucleotide sequence ID" value="NZ_BAABQT010000006.1"/>
</dbReference>
<dbReference type="Gene3D" id="1.20.1250.20">
    <property type="entry name" value="MFS general substrate transporter like domains"/>
    <property type="match status" value="1"/>
</dbReference>
<gene>
    <name evidence="9" type="ORF">M8445_03020</name>
</gene>
<dbReference type="Proteomes" id="UP001217044">
    <property type="component" value="Chromosome"/>
</dbReference>
<feature type="transmembrane region" description="Helical" evidence="7">
    <location>
        <begin position="343"/>
        <end position="365"/>
    </location>
</feature>
<evidence type="ECO:0000256" key="2">
    <source>
        <dbReference type="ARBA" id="ARBA00022448"/>
    </source>
</evidence>